<comment type="caution">
    <text evidence="2">The sequence shown here is derived from an EMBL/GenBank/DDBJ whole genome shotgun (WGS) entry which is preliminary data.</text>
</comment>
<feature type="non-terminal residue" evidence="2">
    <location>
        <position position="350"/>
    </location>
</feature>
<sequence>MTSVLRRQRPGWYAEDDGPTSLDRPIFVHEDVPFRPELAPICAFPSLPLTYDGLGPSEAFKQEEARAQEAAAAAAAAAAGQDDVVEGAAPDDKDAMSAGTEDAMSAGTDDGDIGHEEMSPTTRELKTTMKTLTTKTPLSKRTAVTGTSASRQRARTTAATSTTTATSRALDISTHHLIPSQNPFPDWPSLSNTMKYIIAYEFTQQGMSFVQAIRTLALSLEDSTELVNIVMAEHQKIGVIERDNDANLEFDLHLLGDYPNAYDNEWPQLITDYISPDEIASARAFLEFMGLNHIANRLDDYHGTGSGPYEVPLNHFDLEQALPLRLPTVPAQELLGRMDAPPGTVNPRHL</sequence>
<evidence type="ECO:0000256" key="1">
    <source>
        <dbReference type="SAM" id="MobiDB-lite"/>
    </source>
</evidence>
<protein>
    <submittedName>
        <fullName evidence="2">Uncharacterized protein</fullName>
    </submittedName>
</protein>
<organism evidence="2 3">
    <name type="scientific">Podospora aff. communis PSN243</name>
    <dbReference type="NCBI Taxonomy" id="3040156"/>
    <lineage>
        <taxon>Eukaryota</taxon>
        <taxon>Fungi</taxon>
        <taxon>Dikarya</taxon>
        <taxon>Ascomycota</taxon>
        <taxon>Pezizomycotina</taxon>
        <taxon>Sordariomycetes</taxon>
        <taxon>Sordariomycetidae</taxon>
        <taxon>Sordariales</taxon>
        <taxon>Podosporaceae</taxon>
        <taxon>Podospora</taxon>
    </lineage>
</organism>
<dbReference type="AlphaFoldDB" id="A0AAV9GP17"/>
<name>A0AAV9GP17_9PEZI</name>
<feature type="region of interest" description="Disordered" evidence="1">
    <location>
        <begin position="81"/>
        <end position="117"/>
    </location>
</feature>
<proteinExistence type="predicted"/>
<dbReference type="Proteomes" id="UP001321760">
    <property type="component" value="Unassembled WGS sequence"/>
</dbReference>
<keyword evidence="3" id="KW-1185">Reference proteome</keyword>
<reference evidence="2" key="1">
    <citation type="journal article" date="2023" name="Mol. Phylogenet. Evol.">
        <title>Genome-scale phylogeny and comparative genomics of the fungal order Sordariales.</title>
        <authorList>
            <person name="Hensen N."/>
            <person name="Bonometti L."/>
            <person name="Westerberg I."/>
            <person name="Brannstrom I.O."/>
            <person name="Guillou S."/>
            <person name="Cros-Aarteil S."/>
            <person name="Calhoun S."/>
            <person name="Haridas S."/>
            <person name="Kuo A."/>
            <person name="Mondo S."/>
            <person name="Pangilinan J."/>
            <person name="Riley R."/>
            <person name="LaButti K."/>
            <person name="Andreopoulos B."/>
            <person name="Lipzen A."/>
            <person name="Chen C."/>
            <person name="Yan M."/>
            <person name="Daum C."/>
            <person name="Ng V."/>
            <person name="Clum A."/>
            <person name="Steindorff A."/>
            <person name="Ohm R.A."/>
            <person name="Martin F."/>
            <person name="Silar P."/>
            <person name="Natvig D.O."/>
            <person name="Lalanne C."/>
            <person name="Gautier V."/>
            <person name="Ament-Velasquez S.L."/>
            <person name="Kruys A."/>
            <person name="Hutchinson M.I."/>
            <person name="Powell A.J."/>
            <person name="Barry K."/>
            <person name="Miller A.N."/>
            <person name="Grigoriev I.V."/>
            <person name="Debuchy R."/>
            <person name="Gladieux P."/>
            <person name="Hiltunen Thoren M."/>
            <person name="Johannesson H."/>
        </authorList>
    </citation>
    <scope>NUCLEOTIDE SEQUENCE</scope>
    <source>
        <strain evidence="2">PSN243</strain>
    </source>
</reference>
<feature type="region of interest" description="Disordered" evidence="1">
    <location>
        <begin position="1"/>
        <end position="24"/>
    </location>
</feature>
<gene>
    <name evidence="2" type="ORF">QBC34DRAFT_298193</name>
</gene>
<dbReference type="EMBL" id="MU865935">
    <property type="protein sequence ID" value="KAK4449942.1"/>
    <property type="molecule type" value="Genomic_DNA"/>
</dbReference>
<evidence type="ECO:0000313" key="3">
    <source>
        <dbReference type="Proteomes" id="UP001321760"/>
    </source>
</evidence>
<feature type="region of interest" description="Disordered" evidence="1">
    <location>
        <begin position="137"/>
        <end position="165"/>
    </location>
</feature>
<reference evidence="2" key="2">
    <citation type="submission" date="2023-05" db="EMBL/GenBank/DDBJ databases">
        <authorList>
            <consortium name="Lawrence Berkeley National Laboratory"/>
            <person name="Steindorff A."/>
            <person name="Hensen N."/>
            <person name="Bonometti L."/>
            <person name="Westerberg I."/>
            <person name="Brannstrom I.O."/>
            <person name="Guillou S."/>
            <person name="Cros-Aarteil S."/>
            <person name="Calhoun S."/>
            <person name="Haridas S."/>
            <person name="Kuo A."/>
            <person name="Mondo S."/>
            <person name="Pangilinan J."/>
            <person name="Riley R."/>
            <person name="Labutti K."/>
            <person name="Andreopoulos B."/>
            <person name="Lipzen A."/>
            <person name="Chen C."/>
            <person name="Yanf M."/>
            <person name="Daum C."/>
            <person name="Ng V."/>
            <person name="Clum A."/>
            <person name="Ohm R."/>
            <person name="Martin F."/>
            <person name="Silar P."/>
            <person name="Natvig D."/>
            <person name="Lalanne C."/>
            <person name="Gautier V."/>
            <person name="Ament-Velasquez S.L."/>
            <person name="Kruys A."/>
            <person name="Hutchinson M.I."/>
            <person name="Powell A.J."/>
            <person name="Barry K."/>
            <person name="Miller A.N."/>
            <person name="Grigoriev I.V."/>
            <person name="Debuchy R."/>
            <person name="Gladieux P."/>
            <person name="Thoren M.H."/>
            <person name="Johannesson H."/>
        </authorList>
    </citation>
    <scope>NUCLEOTIDE SEQUENCE</scope>
    <source>
        <strain evidence="2">PSN243</strain>
    </source>
</reference>
<accession>A0AAV9GP17</accession>
<evidence type="ECO:0000313" key="2">
    <source>
        <dbReference type="EMBL" id="KAK4449942.1"/>
    </source>
</evidence>